<evidence type="ECO:0000256" key="7">
    <source>
        <dbReference type="SAM" id="Phobius"/>
    </source>
</evidence>
<comment type="subcellular location">
    <subcellularLocation>
        <location evidence="1">Cell inner membrane</location>
    </subcellularLocation>
</comment>
<accession>A0A0J8JHM1</accession>
<keyword evidence="9" id="KW-1185">Reference proteome</keyword>
<gene>
    <name evidence="8" type="ORF">XM47_17060</name>
</gene>
<feature type="transmembrane region" description="Helical" evidence="7">
    <location>
        <begin position="44"/>
        <end position="67"/>
    </location>
</feature>
<evidence type="ECO:0000256" key="3">
    <source>
        <dbReference type="ARBA" id="ARBA00022519"/>
    </source>
</evidence>
<keyword evidence="6 7" id="KW-0472">Membrane</keyword>
<dbReference type="PANTHER" id="PTHR30462">
    <property type="entry name" value="INTERMEMBRANE TRANSPORT PROTEIN PQIB-RELATED"/>
    <property type="match status" value="1"/>
</dbReference>
<dbReference type="GO" id="GO:0005886">
    <property type="term" value="C:plasma membrane"/>
    <property type="evidence" value="ECO:0007669"/>
    <property type="project" value="UniProtKB-SubCell"/>
</dbReference>
<dbReference type="AlphaFoldDB" id="A0A0J8JHM1"/>
<dbReference type="STRING" id="1513271.XM47_17060"/>
<organism evidence="8 9">
    <name type="scientific">Catenovulum maritimum</name>
    <dbReference type="NCBI Taxonomy" id="1513271"/>
    <lineage>
        <taxon>Bacteria</taxon>
        <taxon>Pseudomonadati</taxon>
        <taxon>Pseudomonadota</taxon>
        <taxon>Gammaproteobacteria</taxon>
        <taxon>Alteromonadales</taxon>
        <taxon>Alteromonadaceae</taxon>
        <taxon>Catenovulum</taxon>
    </lineage>
</organism>
<evidence type="ECO:0000256" key="1">
    <source>
        <dbReference type="ARBA" id="ARBA00004533"/>
    </source>
</evidence>
<comment type="caution">
    <text evidence="8">The sequence shown here is derived from an EMBL/GenBank/DDBJ whole genome shotgun (WGS) entry which is preliminary data.</text>
</comment>
<feature type="transmembrane region" description="Helical" evidence="7">
    <location>
        <begin position="171"/>
        <end position="188"/>
    </location>
</feature>
<dbReference type="RefSeq" id="WP_048695253.1">
    <property type="nucleotide sequence ID" value="NZ_KQ130507.1"/>
</dbReference>
<evidence type="ECO:0000313" key="8">
    <source>
        <dbReference type="EMBL" id="KMT63936.1"/>
    </source>
</evidence>
<dbReference type="EMBL" id="LAZL01000036">
    <property type="protein sequence ID" value="KMT63936.1"/>
    <property type="molecule type" value="Genomic_DNA"/>
</dbReference>
<name>A0A0J8JHM1_9ALTE</name>
<dbReference type="InterPro" id="IPR051800">
    <property type="entry name" value="PqiA-PqiB_transport"/>
</dbReference>
<dbReference type="PANTHER" id="PTHR30462:SF3">
    <property type="entry name" value="INTERMEMBRANE TRANSPORT PROTEIN PQIA"/>
    <property type="match status" value="1"/>
</dbReference>
<dbReference type="OrthoDB" id="9807787at2"/>
<evidence type="ECO:0008006" key="10">
    <source>
        <dbReference type="Google" id="ProtNLM"/>
    </source>
</evidence>
<keyword evidence="3" id="KW-0997">Cell inner membrane</keyword>
<dbReference type="Pfam" id="PF04403">
    <property type="entry name" value="PqiA"/>
    <property type="match status" value="1"/>
</dbReference>
<dbReference type="InterPro" id="IPR007498">
    <property type="entry name" value="PqiA-like"/>
</dbReference>
<proteinExistence type="predicted"/>
<keyword evidence="4 7" id="KW-0812">Transmembrane</keyword>
<dbReference type="Proteomes" id="UP000037600">
    <property type="component" value="Unassembled WGS sequence"/>
</dbReference>
<evidence type="ECO:0000256" key="2">
    <source>
        <dbReference type="ARBA" id="ARBA00022475"/>
    </source>
</evidence>
<protein>
    <recommendedName>
        <fullName evidence="10">Paraquat-inducible protein A</fullName>
    </recommendedName>
</protein>
<evidence type="ECO:0000256" key="5">
    <source>
        <dbReference type="ARBA" id="ARBA00022989"/>
    </source>
</evidence>
<keyword evidence="2" id="KW-1003">Cell membrane</keyword>
<evidence type="ECO:0000256" key="4">
    <source>
        <dbReference type="ARBA" id="ARBA00022692"/>
    </source>
</evidence>
<keyword evidence="5 7" id="KW-1133">Transmembrane helix</keyword>
<reference evidence="8 9" key="1">
    <citation type="submission" date="2015-04" db="EMBL/GenBank/DDBJ databases">
        <title>Draft Genome Sequence of the Novel Agar-Digesting Marine Bacterium Q1.</title>
        <authorList>
            <person name="Li Y."/>
            <person name="Li D."/>
            <person name="Chen G."/>
            <person name="Du Z."/>
        </authorList>
    </citation>
    <scope>NUCLEOTIDE SEQUENCE [LARGE SCALE GENOMIC DNA]</scope>
    <source>
        <strain evidence="8 9">Q1</strain>
    </source>
</reference>
<sequence>MARMIACRHCDTLVEYPTLSHAESAYCPVCNYRISIRPKYSLQFTLSFSISCMFLLFITNVFPFISINANGNSQTMYFIESSFAFFEQGQWLLSIFVFMSLFVFPLIIILGLIYILYPMIFMRKVAPGTHFLARIIFKMKSWNMIDVYLIAILASLTKLMSLAQVEFGYGLWAYMTFSVFLAAALGNLDKIRFWHYLDKILCHQKLKQQPNKI</sequence>
<evidence type="ECO:0000256" key="6">
    <source>
        <dbReference type="ARBA" id="ARBA00023136"/>
    </source>
</evidence>
<feature type="transmembrane region" description="Helical" evidence="7">
    <location>
        <begin position="91"/>
        <end position="117"/>
    </location>
</feature>
<evidence type="ECO:0000313" key="9">
    <source>
        <dbReference type="Proteomes" id="UP000037600"/>
    </source>
</evidence>